<protein>
    <submittedName>
        <fullName evidence="1">Uncharacterized protein</fullName>
    </submittedName>
</protein>
<gene>
    <name evidence="1" type="ORF">Pan97_00840</name>
</gene>
<dbReference type="EMBL" id="CP036289">
    <property type="protein sequence ID" value="QDU73117.1"/>
    <property type="molecule type" value="Genomic_DNA"/>
</dbReference>
<sequence length="50" mass="6069">MKKYVLILNFQRAPINRGSPEYEKVCWHTDHFRRTIKKSCEQLNRYPSSV</sequence>
<evidence type="ECO:0000313" key="1">
    <source>
        <dbReference type="EMBL" id="QDU73117.1"/>
    </source>
</evidence>
<accession>A0A518C1M6</accession>
<proteinExistence type="predicted"/>
<keyword evidence="2" id="KW-1185">Reference proteome</keyword>
<dbReference type="KEGG" id="bvo:Pan97_00840"/>
<name>A0A518C1M6_9BACT</name>
<organism evidence="1 2">
    <name type="scientific">Bremerella volcania</name>
    <dbReference type="NCBI Taxonomy" id="2527984"/>
    <lineage>
        <taxon>Bacteria</taxon>
        <taxon>Pseudomonadati</taxon>
        <taxon>Planctomycetota</taxon>
        <taxon>Planctomycetia</taxon>
        <taxon>Pirellulales</taxon>
        <taxon>Pirellulaceae</taxon>
        <taxon>Bremerella</taxon>
    </lineage>
</organism>
<dbReference type="AlphaFoldDB" id="A0A518C1M6"/>
<dbReference type="Proteomes" id="UP000318626">
    <property type="component" value="Chromosome"/>
</dbReference>
<evidence type="ECO:0000313" key="2">
    <source>
        <dbReference type="Proteomes" id="UP000318626"/>
    </source>
</evidence>
<reference evidence="2" key="1">
    <citation type="submission" date="2019-02" db="EMBL/GenBank/DDBJ databases">
        <title>Deep-cultivation of Planctomycetes and their phenomic and genomic characterization uncovers novel biology.</title>
        <authorList>
            <person name="Wiegand S."/>
            <person name="Jogler M."/>
            <person name="Boedeker C."/>
            <person name="Pinto D."/>
            <person name="Vollmers J."/>
            <person name="Rivas-Marin E."/>
            <person name="Kohn T."/>
            <person name="Peeters S.H."/>
            <person name="Heuer A."/>
            <person name="Rast P."/>
            <person name="Oberbeckmann S."/>
            <person name="Bunk B."/>
            <person name="Jeske O."/>
            <person name="Meyerdierks A."/>
            <person name="Storesund J.E."/>
            <person name="Kallscheuer N."/>
            <person name="Luecker S."/>
            <person name="Lage O.M."/>
            <person name="Pohl T."/>
            <person name="Merkel B.J."/>
            <person name="Hornburger P."/>
            <person name="Mueller R.-W."/>
            <person name="Bruemmer F."/>
            <person name="Labrenz M."/>
            <person name="Spormann A.M."/>
            <person name="Op den Camp H."/>
            <person name="Overmann J."/>
            <person name="Amann R."/>
            <person name="Jetten M.S.M."/>
            <person name="Mascher T."/>
            <person name="Medema M.H."/>
            <person name="Devos D.P."/>
            <person name="Kaster A.-K."/>
            <person name="Ovreas L."/>
            <person name="Rohde M."/>
            <person name="Galperin M.Y."/>
            <person name="Jogler C."/>
        </authorList>
    </citation>
    <scope>NUCLEOTIDE SEQUENCE [LARGE SCALE GENOMIC DNA]</scope>
    <source>
        <strain evidence="2">Pan97</strain>
    </source>
</reference>